<evidence type="ECO:0000256" key="7">
    <source>
        <dbReference type="ARBA" id="ARBA00023014"/>
    </source>
</evidence>
<dbReference type="UniPathway" id="UPA00647">
    <property type="reaction ID" value="UER00700"/>
</dbReference>
<dbReference type="GO" id="GO:0051912">
    <property type="term" value="F:CoB--CoM heterodisulfide reductase activity"/>
    <property type="evidence" value="ECO:0007669"/>
    <property type="project" value="InterPro"/>
</dbReference>
<dbReference type="AlphaFoldDB" id="A0A0F9A076"/>
<evidence type="ECO:0000256" key="4">
    <source>
        <dbReference type="ARBA" id="ARBA00022994"/>
    </source>
</evidence>
<evidence type="ECO:0000256" key="2">
    <source>
        <dbReference type="ARBA" id="ARBA00022485"/>
    </source>
</evidence>
<organism evidence="9">
    <name type="scientific">marine sediment metagenome</name>
    <dbReference type="NCBI Taxonomy" id="412755"/>
    <lineage>
        <taxon>unclassified sequences</taxon>
        <taxon>metagenomes</taxon>
        <taxon>ecological metagenomes</taxon>
    </lineage>
</organism>
<keyword evidence="5" id="KW-0560">Oxidoreductase</keyword>
<dbReference type="PROSITE" id="PS51379">
    <property type="entry name" value="4FE4S_FER_2"/>
    <property type="match status" value="1"/>
</dbReference>
<keyword evidence="3" id="KW-0479">Metal-binding</keyword>
<evidence type="ECO:0000256" key="1">
    <source>
        <dbReference type="ARBA" id="ARBA00004808"/>
    </source>
</evidence>
<comment type="pathway">
    <text evidence="1">Cofactor metabolism; coenzyme M-coenzyme B heterodisulfide reduction; coenzyme B and coenzyme M from coenzyme M-coenzyme B heterodisulfide: step 1/1.</text>
</comment>
<dbReference type="GO" id="GO:0046872">
    <property type="term" value="F:metal ion binding"/>
    <property type="evidence" value="ECO:0007669"/>
    <property type="project" value="UniProtKB-KW"/>
</dbReference>
<keyword evidence="7" id="KW-0411">Iron-sulfur</keyword>
<dbReference type="InterPro" id="IPR017896">
    <property type="entry name" value="4Fe4S_Fe-S-bd"/>
</dbReference>
<sequence length="189" mass="21268">MEHIKSDKIVEFTDDLADLLRDAGYLEIGSCISCGTCTGGCPSGRRTALNTRTLIRKAQLGLDEVLSDKELWFCSTCYTCLERCPRSVPVTDVIIYLRNIAVQRGFIQEPHRVLCKMFYNTGHGVPINDEKWNKLREYYKISSIPPTTHKFPEAEAEVQTLLKSTEFDKLVSVGDYEKKPDAANVDKGG</sequence>
<evidence type="ECO:0000256" key="6">
    <source>
        <dbReference type="ARBA" id="ARBA00023004"/>
    </source>
</evidence>
<keyword evidence="6" id="KW-0408">Iron</keyword>
<dbReference type="InterPro" id="IPR017680">
    <property type="entry name" value="CoB/CoM_hetero-S_Rdtase_csu"/>
</dbReference>
<evidence type="ECO:0000259" key="8">
    <source>
        <dbReference type="PROSITE" id="PS51379"/>
    </source>
</evidence>
<comment type="caution">
    <text evidence="9">The sequence shown here is derived from an EMBL/GenBank/DDBJ whole genome shotgun (WGS) entry which is preliminary data.</text>
</comment>
<protein>
    <recommendedName>
        <fullName evidence="8">4Fe-4S ferredoxin-type domain-containing protein</fullName>
    </recommendedName>
</protein>
<evidence type="ECO:0000313" key="9">
    <source>
        <dbReference type="EMBL" id="KKK72049.1"/>
    </source>
</evidence>
<dbReference type="NCBIfam" id="TIGR03290">
    <property type="entry name" value="CoB_CoM_SS_C"/>
    <property type="match status" value="1"/>
</dbReference>
<gene>
    <name evidence="9" type="ORF">LCGC14_2907800</name>
</gene>
<feature type="domain" description="4Fe-4S ferredoxin-type" evidence="8">
    <location>
        <begin position="22"/>
        <end position="51"/>
    </location>
</feature>
<name>A0A0F9A076_9ZZZZ</name>
<dbReference type="InterPro" id="IPR009051">
    <property type="entry name" value="Helical_ferredxn"/>
</dbReference>
<accession>A0A0F9A076</accession>
<reference evidence="9" key="1">
    <citation type="journal article" date="2015" name="Nature">
        <title>Complex archaea that bridge the gap between prokaryotes and eukaryotes.</title>
        <authorList>
            <person name="Spang A."/>
            <person name="Saw J.H."/>
            <person name="Jorgensen S.L."/>
            <person name="Zaremba-Niedzwiedzka K."/>
            <person name="Martijn J."/>
            <person name="Lind A.E."/>
            <person name="van Eijk R."/>
            <person name="Schleper C."/>
            <person name="Guy L."/>
            <person name="Ettema T.J."/>
        </authorList>
    </citation>
    <scope>NUCLEOTIDE SEQUENCE</scope>
</reference>
<dbReference type="EMBL" id="LAZR01057447">
    <property type="protein sequence ID" value="KKK72049.1"/>
    <property type="molecule type" value="Genomic_DNA"/>
</dbReference>
<dbReference type="Gene3D" id="1.10.1060.10">
    <property type="entry name" value="Alpha-helical ferredoxin"/>
    <property type="match status" value="1"/>
</dbReference>
<dbReference type="GO" id="GO:0005886">
    <property type="term" value="C:plasma membrane"/>
    <property type="evidence" value="ECO:0007669"/>
    <property type="project" value="TreeGrafter"/>
</dbReference>
<dbReference type="PROSITE" id="PS00198">
    <property type="entry name" value="4FE4S_FER_1"/>
    <property type="match status" value="2"/>
</dbReference>
<evidence type="ECO:0000256" key="3">
    <source>
        <dbReference type="ARBA" id="ARBA00022723"/>
    </source>
</evidence>
<dbReference type="GO" id="GO:0015948">
    <property type="term" value="P:methanogenesis"/>
    <property type="evidence" value="ECO:0007669"/>
    <property type="project" value="UniProtKB-KW"/>
</dbReference>
<dbReference type="InterPro" id="IPR051460">
    <property type="entry name" value="HdrC_iron-sulfur_subunit"/>
</dbReference>
<dbReference type="PANTHER" id="PTHR43255">
    <property type="entry name" value="IRON-SULFUR-BINDING OXIDOREDUCTASE FADF-RELATED-RELATED"/>
    <property type="match status" value="1"/>
</dbReference>
<evidence type="ECO:0000256" key="5">
    <source>
        <dbReference type="ARBA" id="ARBA00023002"/>
    </source>
</evidence>
<dbReference type="PANTHER" id="PTHR43255:SF1">
    <property type="entry name" value="IRON-SULFUR-BINDING OXIDOREDUCTASE FADF-RELATED"/>
    <property type="match status" value="1"/>
</dbReference>
<keyword evidence="4" id="KW-0484">Methanogenesis</keyword>
<dbReference type="Pfam" id="PF13183">
    <property type="entry name" value="Fer4_8"/>
    <property type="match status" value="1"/>
</dbReference>
<proteinExistence type="predicted"/>
<keyword evidence="2" id="KW-0004">4Fe-4S</keyword>
<dbReference type="GO" id="GO:0051539">
    <property type="term" value="F:4 iron, 4 sulfur cluster binding"/>
    <property type="evidence" value="ECO:0007669"/>
    <property type="project" value="UniProtKB-KW"/>
</dbReference>
<dbReference type="InterPro" id="IPR017900">
    <property type="entry name" value="4Fe4S_Fe_S_CS"/>
</dbReference>
<dbReference type="SUPFAM" id="SSF46548">
    <property type="entry name" value="alpha-helical ferredoxin"/>
    <property type="match status" value="1"/>
</dbReference>